<feature type="compositionally biased region" description="Pro residues" evidence="8">
    <location>
        <begin position="655"/>
        <end position="667"/>
    </location>
</feature>
<dbReference type="Gene3D" id="1.20.120.1750">
    <property type="match status" value="1"/>
</dbReference>
<evidence type="ECO:0000256" key="8">
    <source>
        <dbReference type="SAM" id="MobiDB-lite"/>
    </source>
</evidence>
<evidence type="ECO:0000256" key="6">
    <source>
        <dbReference type="ARBA" id="ARBA00022786"/>
    </source>
</evidence>
<evidence type="ECO:0000256" key="7">
    <source>
        <dbReference type="ARBA" id="ARBA00022833"/>
    </source>
</evidence>
<dbReference type="PROSITE" id="PS51873">
    <property type="entry name" value="TRIAD"/>
    <property type="match status" value="1"/>
</dbReference>
<dbReference type="GO" id="GO:0016740">
    <property type="term" value="F:transferase activity"/>
    <property type="evidence" value="ECO:0007669"/>
    <property type="project" value="UniProtKB-KW"/>
</dbReference>
<feature type="region of interest" description="Disordered" evidence="8">
    <location>
        <begin position="655"/>
        <end position="682"/>
    </location>
</feature>
<dbReference type="CDD" id="cd20353">
    <property type="entry name" value="Rcat_RBR_RNF216"/>
    <property type="match status" value="1"/>
</dbReference>
<dbReference type="PANTHER" id="PTHR22770">
    <property type="entry name" value="UBIQUITIN CONJUGATING ENZYME 7 INTERACTING PROTEIN-RELATED"/>
    <property type="match status" value="1"/>
</dbReference>
<comment type="pathway">
    <text evidence="1">Protein modification; protein ubiquitination.</text>
</comment>
<protein>
    <recommendedName>
        <fullName evidence="9">RING-type domain-containing protein</fullName>
    </recommendedName>
</protein>
<evidence type="ECO:0000256" key="5">
    <source>
        <dbReference type="ARBA" id="ARBA00022771"/>
    </source>
</evidence>
<keyword evidence="11" id="KW-1185">Reference proteome</keyword>
<feature type="region of interest" description="Disordered" evidence="8">
    <location>
        <begin position="1"/>
        <end position="110"/>
    </location>
</feature>
<keyword evidence="3" id="KW-0479">Metal-binding</keyword>
<accession>A0AAD6TII1</accession>
<evidence type="ECO:0000256" key="3">
    <source>
        <dbReference type="ARBA" id="ARBA00022723"/>
    </source>
</evidence>
<organism evidence="10 11">
    <name type="scientific">Mycena alexandri</name>
    <dbReference type="NCBI Taxonomy" id="1745969"/>
    <lineage>
        <taxon>Eukaryota</taxon>
        <taxon>Fungi</taxon>
        <taxon>Dikarya</taxon>
        <taxon>Basidiomycota</taxon>
        <taxon>Agaricomycotina</taxon>
        <taxon>Agaricomycetes</taxon>
        <taxon>Agaricomycetidae</taxon>
        <taxon>Agaricales</taxon>
        <taxon>Marasmiineae</taxon>
        <taxon>Mycenaceae</taxon>
        <taxon>Mycena</taxon>
    </lineage>
</organism>
<evidence type="ECO:0000313" key="11">
    <source>
        <dbReference type="Proteomes" id="UP001218188"/>
    </source>
</evidence>
<dbReference type="InterPro" id="IPR047544">
    <property type="entry name" value="RING-HC_RBR_RNF216"/>
</dbReference>
<evidence type="ECO:0000256" key="2">
    <source>
        <dbReference type="ARBA" id="ARBA00022679"/>
    </source>
</evidence>
<keyword evidence="5" id="KW-0863">Zinc-finger</keyword>
<keyword evidence="4" id="KW-0677">Repeat</keyword>
<name>A0AAD6TII1_9AGAR</name>
<feature type="compositionally biased region" description="Basic and acidic residues" evidence="8">
    <location>
        <begin position="25"/>
        <end position="34"/>
    </location>
</feature>
<dbReference type="InterPro" id="IPR047546">
    <property type="entry name" value="Rcat_RBR_RNF216"/>
</dbReference>
<feature type="region of interest" description="Disordered" evidence="8">
    <location>
        <begin position="186"/>
        <end position="218"/>
    </location>
</feature>
<dbReference type="PANTHER" id="PTHR22770:SF47">
    <property type="entry name" value="E3 UBIQUITIN-PROTEIN LIGASE RNF216"/>
    <property type="match status" value="1"/>
</dbReference>
<dbReference type="InterPro" id="IPR051628">
    <property type="entry name" value="LUBAC_E3_Ligases"/>
</dbReference>
<evidence type="ECO:0000313" key="10">
    <source>
        <dbReference type="EMBL" id="KAJ7046904.1"/>
    </source>
</evidence>
<keyword evidence="2" id="KW-0808">Transferase</keyword>
<dbReference type="InterPro" id="IPR047545">
    <property type="entry name" value="BRcat_RBR_RNF216"/>
</dbReference>
<keyword evidence="7" id="KW-0862">Zinc</keyword>
<dbReference type="Pfam" id="PF26200">
    <property type="entry name" value="Rcat_RNF216"/>
    <property type="match status" value="1"/>
</dbReference>
<dbReference type="SUPFAM" id="SSF57850">
    <property type="entry name" value="RING/U-box"/>
    <property type="match status" value="2"/>
</dbReference>
<dbReference type="Pfam" id="PF26191">
    <property type="entry name" value="RING-HC_RBR_RNF216"/>
    <property type="match status" value="1"/>
</dbReference>
<dbReference type="CDD" id="cd16630">
    <property type="entry name" value="RING-HC_RBR_RNF216"/>
    <property type="match status" value="1"/>
</dbReference>
<evidence type="ECO:0000256" key="4">
    <source>
        <dbReference type="ARBA" id="ARBA00022737"/>
    </source>
</evidence>
<comment type="caution">
    <text evidence="10">The sequence shown here is derived from an EMBL/GenBank/DDBJ whole genome shotgun (WGS) entry which is preliminary data.</text>
</comment>
<feature type="compositionally biased region" description="Basic residues" evidence="8">
    <location>
        <begin position="668"/>
        <end position="682"/>
    </location>
</feature>
<dbReference type="Proteomes" id="UP001218188">
    <property type="component" value="Unassembled WGS sequence"/>
</dbReference>
<dbReference type="InterPro" id="IPR044066">
    <property type="entry name" value="TRIAD_supradom"/>
</dbReference>
<feature type="compositionally biased region" description="Basic and acidic residues" evidence="8">
    <location>
        <begin position="45"/>
        <end position="56"/>
    </location>
</feature>
<dbReference type="GO" id="GO:0008270">
    <property type="term" value="F:zinc ion binding"/>
    <property type="evidence" value="ECO:0007669"/>
    <property type="project" value="UniProtKB-KW"/>
</dbReference>
<gene>
    <name evidence="10" type="ORF">C8F04DRAFT_1062116</name>
</gene>
<dbReference type="AlphaFoldDB" id="A0AAD6TII1"/>
<reference evidence="10" key="1">
    <citation type="submission" date="2023-03" db="EMBL/GenBank/DDBJ databases">
        <title>Massive genome expansion in bonnet fungi (Mycena s.s.) driven by repeated elements and novel gene families across ecological guilds.</title>
        <authorList>
            <consortium name="Lawrence Berkeley National Laboratory"/>
            <person name="Harder C.B."/>
            <person name="Miyauchi S."/>
            <person name="Viragh M."/>
            <person name="Kuo A."/>
            <person name="Thoen E."/>
            <person name="Andreopoulos B."/>
            <person name="Lu D."/>
            <person name="Skrede I."/>
            <person name="Drula E."/>
            <person name="Henrissat B."/>
            <person name="Morin E."/>
            <person name="Kohler A."/>
            <person name="Barry K."/>
            <person name="LaButti K."/>
            <person name="Morin E."/>
            <person name="Salamov A."/>
            <person name="Lipzen A."/>
            <person name="Mereny Z."/>
            <person name="Hegedus B."/>
            <person name="Baldrian P."/>
            <person name="Stursova M."/>
            <person name="Weitz H."/>
            <person name="Taylor A."/>
            <person name="Grigoriev I.V."/>
            <person name="Nagy L.G."/>
            <person name="Martin F."/>
            <person name="Kauserud H."/>
        </authorList>
    </citation>
    <scope>NUCLEOTIDE SEQUENCE</scope>
    <source>
        <strain evidence="10">CBHHK200</strain>
    </source>
</reference>
<dbReference type="CDD" id="cd20339">
    <property type="entry name" value="BRcat_RBR_RNF216"/>
    <property type="match status" value="1"/>
</dbReference>
<dbReference type="EMBL" id="JARJCM010000002">
    <property type="protein sequence ID" value="KAJ7046904.1"/>
    <property type="molecule type" value="Genomic_DNA"/>
</dbReference>
<keyword evidence="6" id="KW-0833">Ubl conjugation pathway</keyword>
<evidence type="ECO:0000259" key="9">
    <source>
        <dbReference type="PROSITE" id="PS51873"/>
    </source>
</evidence>
<sequence>MSEVIDILSSPESSPRLVAKKAPSRGKEKARAKPDTIVLTDSEDEAKRPSFRDRGARPAVAGPSRRTQPNPLHRHNNDASGSLENIPAKRRPKSKSVPLFLPSDEENEPPPEILDLDLEEEAINVDNFPSPPPDPIPGYVQQILDVIPDALPDHIMTLVTETYPEAGREVVQIVLHALFEDPSYPKLDKKGKRKRVEDDDQENAQGQPKPKLDFGSKDREFKGGVHYEQLAMDQLMLDFPLIPKPHIRRTLFGHNSLYAPTHVFLAKEKREGVLPYTPKTIPSRAPKGKRKALHDAEFEKEREWITSQAHPKEAEVVVEEDDGACEDGLECGCCFATYTFEKMIQCPDAHLFCSSCVKQYAETLLGSHDHKIICMDQSGCKLAFPVAQLQRFLTPKLMSLYERVKQAKEVEAAGLEGLEECPFCEYKCVIENEQEKLFACRNEECGAVSCRQCKQLDHLPKSCKEMEEDKKLDGRHTIEEAMTRALMRNCPRCQKPFIKDAGCNKMSCSNCQALSCYICRQLINGYDHFAQQPGQPIIAGSSKSNKCPLWDVGGSVENRHADEVKEAAERAREEYKRDHPDVDEDHLQVDLPVAPPVPAALPGMAHVQQNVHAAALHMQQVQAAVANNAAQMQAAMADARGWVMAQMQFHQAPPPIYQPPPPIPAAPPRRRRAAAPAKRVWR</sequence>
<proteinExistence type="predicted"/>
<evidence type="ECO:0000256" key="1">
    <source>
        <dbReference type="ARBA" id="ARBA00004906"/>
    </source>
</evidence>
<feature type="domain" description="RING-type" evidence="9">
    <location>
        <begin position="327"/>
        <end position="541"/>
    </location>
</feature>